<feature type="compositionally biased region" description="Basic and acidic residues" evidence="4">
    <location>
        <begin position="1768"/>
        <end position="1796"/>
    </location>
</feature>
<evidence type="ECO:0000259" key="6">
    <source>
        <dbReference type="PROSITE" id="PS51294"/>
    </source>
</evidence>
<evidence type="ECO:0000259" key="5">
    <source>
        <dbReference type="PROSITE" id="PS50090"/>
    </source>
</evidence>
<dbReference type="Proteomes" id="UP000007799">
    <property type="component" value="Unassembled WGS sequence"/>
</dbReference>
<evidence type="ECO:0008006" key="9">
    <source>
        <dbReference type="Google" id="ProtNLM"/>
    </source>
</evidence>
<accession>F2U1V6</accession>
<protein>
    <recommendedName>
        <fullName evidence="9">Myb-like domain-containing protein</fullName>
    </recommendedName>
</protein>
<feature type="region of interest" description="Disordered" evidence="4">
    <location>
        <begin position="226"/>
        <end position="288"/>
    </location>
</feature>
<feature type="domain" description="Myb-like" evidence="5">
    <location>
        <begin position="183"/>
        <end position="226"/>
    </location>
</feature>
<dbReference type="GO" id="GO:0000978">
    <property type="term" value="F:RNA polymerase II cis-regulatory region sequence-specific DNA binding"/>
    <property type="evidence" value="ECO:0007669"/>
    <property type="project" value="TreeGrafter"/>
</dbReference>
<evidence type="ECO:0000256" key="1">
    <source>
        <dbReference type="ARBA" id="ARBA00004123"/>
    </source>
</evidence>
<evidence type="ECO:0000256" key="4">
    <source>
        <dbReference type="SAM" id="MobiDB-lite"/>
    </source>
</evidence>
<dbReference type="EMBL" id="GL832959">
    <property type="protein sequence ID" value="EGD81608.1"/>
    <property type="molecule type" value="Genomic_DNA"/>
</dbReference>
<reference evidence="7" key="1">
    <citation type="submission" date="2009-08" db="EMBL/GenBank/DDBJ databases">
        <title>Annotation of Salpingoeca rosetta.</title>
        <authorList>
            <consortium name="The Broad Institute Genome Sequencing Platform"/>
            <person name="Russ C."/>
            <person name="Cuomo C."/>
            <person name="Burger G."/>
            <person name="Gray M.W."/>
            <person name="Holland P.W.H."/>
            <person name="King N."/>
            <person name="Lang F.B.F."/>
            <person name="Roger A.J."/>
            <person name="Ruiz-Trillo I."/>
            <person name="Young S.K."/>
            <person name="Zeng Q."/>
            <person name="Gargeya S."/>
            <person name="Alvarado L."/>
            <person name="Berlin A."/>
            <person name="Chapman S.B."/>
            <person name="Chen Z."/>
            <person name="Freedman E."/>
            <person name="Gellesch M."/>
            <person name="Goldberg J."/>
            <person name="Griggs A."/>
            <person name="Gujja S."/>
            <person name="Heilman E."/>
            <person name="Heiman D."/>
            <person name="Howarth C."/>
            <person name="Mehta T."/>
            <person name="Neiman D."/>
            <person name="Pearson M."/>
            <person name="Roberts A."/>
            <person name="Saif S."/>
            <person name="Shea T."/>
            <person name="Shenoy N."/>
            <person name="Sisk P."/>
            <person name="Stolte C."/>
            <person name="Sykes S."/>
            <person name="White J."/>
            <person name="Yandava C."/>
            <person name="Haas B."/>
            <person name="Nusbaum C."/>
            <person name="Birren B."/>
        </authorList>
    </citation>
    <scope>NUCLEOTIDE SEQUENCE</scope>
    <source>
        <strain evidence="7">ATCC 50818</strain>
    </source>
</reference>
<feature type="compositionally biased region" description="Acidic residues" evidence="4">
    <location>
        <begin position="1663"/>
        <end position="1701"/>
    </location>
</feature>
<feature type="compositionally biased region" description="Basic residues" evidence="4">
    <location>
        <begin position="2022"/>
        <end position="2039"/>
    </location>
</feature>
<feature type="compositionally biased region" description="Acidic residues" evidence="4">
    <location>
        <begin position="1988"/>
        <end position="1997"/>
    </location>
</feature>
<feature type="compositionally biased region" description="Basic residues" evidence="4">
    <location>
        <begin position="240"/>
        <end position="258"/>
    </location>
</feature>
<dbReference type="InterPro" id="IPR051651">
    <property type="entry name" value="DMTF1_DNA-bind_reg"/>
</dbReference>
<gene>
    <name evidence="7" type="ORF">PTSG_11868</name>
</gene>
<dbReference type="OrthoDB" id="2143914at2759"/>
<feature type="compositionally biased region" description="Acidic residues" evidence="4">
    <location>
        <begin position="1836"/>
        <end position="1845"/>
    </location>
</feature>
<evidence type="ECO:0000313" key="7">
    <source>
        <dbReference type="EMBL" id="EGD81608.1"/>
    </source>
</evidence>
<dbReference type="InParanoid" id="F2U1V6"/>
<name>F2U1V6_SALR5</name>
<dbReference type="Pfam" id="PF00249">
    <property type="entry name" value="Myb_DNA-binding"/>
    <property type="match status" value="2"/>
</dbReference>
<keyword evidence="8" id="KW-1185">Reference proteome</keyword>
<dbReference type="InterPro" id="IPR001005">
    <property type="entry name" value="SANT/Myb"/>
</dbReference>
<comment type="subcellular location">
    <subcellularLocation>
        <location evidence="1">Nucleus</location>
    </subcellularLocation>
</comment>
<dbReference type="GO" id="GO:0005634">
    <property type="term" value="C:nucleus"/>
    <property type="evidence" value="ECO:0007669"/>
    <property type="project" value="UniProtKB-SubCell"/>
</dbReference>
<dbReference type="SMART" id="SM00717">
    <property type="entry name" value="SANT"/>
    <property type="match status" value="3"/>
</dbReference>
<dbReference type="PROSITE" id="PS50090">
    <property type="entry name" value="MYB_LIKE"/>
    <property type="match status" value="1"/>
</dbReference>
<evidence type="ECO:0000256" key="2">
    <source>
        <dbReference type="ARBA" id="ARBA00023125"/>
    </source>
</evidence>
<dbReference type="InterPro" id="IPR009057">
    <property type="entry name" value="Homeodomain-like_sf"/>
</dbReference>
<dbReference type="PANTHER" id="PTHR46380">
    <property type="entry name" value="CYCLIN-D-BINDING MYB-LIKE TRANSCRIPTION FACTOR 1"/>
    <property type="match status" value="1"/>
</dbReference>
<dbReference type="eggNOG" id="KOG0051">
    <property type="taxonomic scope" value="Eukaryota"/>
</dbReference>
<dbReference type="STRING" id="946362.F2U1V6"/>
<proteinExistence type="predicted"/>
<dbReference type="KEGG" id="sre:PTSG_11868"/>
<feature type="compositionally biased region" description="Low complexity" evidence="4">
    <location>
        <begin position="1846"/>
        <end position="1860"/>
    </location>
</feature>
<feature type="compositionally biased region" description="Low complexity" evidence="4">
    <location>
        <begin position="1739"/>
        <end position="1750"/>
    </location>
</feature>
<organism evidence="7 8">
    <name type="scientific">Salpingoeca rosetta (strain ATCC 50818 / BSB-021)</name>
    <dbReference type="NCBI Taxonomy" id="946362"/>
    <lineage>
        <taxon>Eukaryota</taxon>
        <taxon>Choanoflagellata</taxon>
        <taxon>Craspedida</taxon>
        <taxon>Salpingoecidae</taxon>
        <taxon>Salpingoeca</taxon>
    </lineage>
</organism>
<sequence length="2063" mass="231166">MRPLCTTHIRTHTKTNHLLFSGGAPTRRMQTQEEEDLAILHHIWRPTPENRKELERIKPNKGPWSKSEVETLHNNVNRFLKEHGASDALSVLYGDQQELKSELRRAVCHNIRRTAVSICRYLTRAYPKYPLLRDKPLTPEEEAQLCRLVQTHGKAWAKIASSLGRDPNSLMSCYQRMTQITTPFTEEEDAKLMELYAKHGRKWVLLAQHFDKKSPSHCKHHIEYLLKRPQSKDTASAKGQAKRPSKAARPTVTRKKKPKTAEAQEHRRKKLSEMRKAGTLPPELLKQEQLREQLEAERKKAQLKMAEVQARKKRGGEAPGSLGYLRRRDNFAVIAAIQGMGCARFDDVDWNAVFDHVKCGDSPADLKKHMGRYLSLVSTDTQSFTEQLQAVKDMLKQTLPWRHIFSVIRDQGTQHISDIDWDAIAQQLPGNTPPELLEFRFRTLLLKIPREERDQPTSAVLTSLSLGPPQPAEVVSICQRVQAMNVASLEDVNWDEIKERSGSKRSCLSLKIAVETALSKASSQEQTLSFEQQLQQAIDDARPPEWHVCIGMMALHDMNVTSLDDINWSAVQQRCQMTINTGHVKRFLDQQLSKLSSEQQQLPLQDQLELLTSKAILKGHGLNKRRQAIVLRALKGLDVESLEAVDWAAVKERSGADVEPERLRDYFASKLAVLPPEQQQLPFQDQLAVLRAGSTVVSKKHRRKRTQAQVRWAAFKVLQGMDAESFEAIDWAAVKEQSGVDVEPERLKKIVLRYFPGRARRLPFRQQLQWVMARSLVKNVAPVHLRKALAVIADMGVSSLDEVDWDEVQQRIGTSASTARNIKARMTHALSALPAEAQSEPLEQQLERLRVLAASTLRLSSTRSRCIAAIEELGAASLEAVDWEAVKEQSGADVEPERLRDYFASKLAVLPPEQRLLPFQDQLAVLKVASGTQREQRTRTVTQVQRRAAFKVLQGMDAESLEAIDWTAVKEQSGVDVEPEHLKASFASEFSELPLRLQVLPCNTKLQCLACWSLPTSRLVPWAHLKLLRLLRRRAPSSLDDIDWHQVERDVKLPFPAEFLKHYIRQQLATLPQKQRVLSFAGQLAALYSLYSHRPLTPQERQRVWETIKDMDCSFLHEVDWAEVVTRLQLPHRPSSLKKLMMTHVKRLTPNLIDRPLAELLPKIMSAVHPLVLSQVTRVIYSSGITSLEQVDWKAASASHATPADRLKEALKEQLGELPAESTSLSFRDKLKLLLALSSHLHRREKTDIIFSLQELGYSSVDEVDWSVVQEASGVFRAPETIEAHVKQLLQGDNDGHQSLSFQEQLQKLLPSHALRGDQQRAVAHFIRDFGYKSLEEVDWEDIHEHVGFDFTPTVLKARFLKALRPFSELPTFEAMLQGVLSAQKASHLIRPSLYKRLLRVLAELDYSNLSDINWDIVQEKMHTCVPTSLLKKHLEVAVPSTYGDSIPLPRDLGCLRPSKAQPKLRRKKAKTTSTNLRMSRATHRAVVSAVQKMGASSLEHVDWAAVKQKLQLEYSPNFLKKHVSRRLGRLPIQIQSLPFQERLAIIQPRLEDVTLNDLVLSDSEDEDSDNEGAGDESSDSDGDEDDIEAHDHEADDAEEEEEEEEEEQMGEEEEEEYVEEEEDSGKEDMEEDWEAYDAEEAVDEDEDQEEEEWDASVQDSDGLSDEEVVVEEVEVDEDFEAASDQDDVEYEIVEEEETDDEHASAAGSDTASTSGVRAQSVLAVPASSHGSAEKRHSSTSQAQASDADSVLLSTPTPVTVAPADASAAHERSSPQQIGDKELAQEGHDAVARVSDDGSASAPTRTKKKHRKKKHKKQDKEHGASNTRAGAGGGSGDDDNDDDVGVAEAAQPAQSSPDQAGIAHSEVDVQQPGSAGSPSKKRRKNKAKHRSKRRKLVDSDSDDTAQAAQEAGEDVVIEAAVAPDADGSGDGAEASESGKTEKGRKKTRKKRKNKKHRKDKPLASDDDVMPAVATPDASDSVREPILDDHEEVEEEGAVSERQVAVAAAGEARDHGEEATTSTKKRKKRKKKHKRSKKRVAGGDDGHGLSAQKRAKGGADSDAE</sequence>
<feature type="compositionally biased region" description="Acidic residues" evidence="4">
    <location>
        <begin position="1563"/>
        <end position="1655"/>
    </location>
</feature>
<dbReference type="InterPro" id="IPR017930">
    <property type="entry name" value="Myb_dom"/>
</dbReference>
<feature type="domain" description="HTH myb-type" evidence="6">
    <location>
        <begin position="176"/>
        <end position="230"/>
    </location>
</feature>
<feature type="compositionally biased region" description="Basic residues" evidence="4">
    <location>
        <begin position="1879"/>
        <end position="1895"/>
    </location>
</feature>
<dbReference type="CDD" id="cd00167">
    <property type="entry name" value="SANT"/>
    <property type="match status" value="2"/>
</dbReference>
<feature type="region of interest" description="Disordered" evidence="4">
    <location>
        <begin position="1562"/>
        <end position="2063"/>
    </location>
</feature>
<dbReference type="PROSITE" id="PS51294">
    <property type="entry name" value="HTH_MYB"/>
    <property type="match status" value="1"/>
</dbReference>
<dbReference type="GeneID" id="16077405"/>
<dbReference type="SUPFAM" id="SSF46689">
    <property type="entry name" value="Homeodomain-like"/>
    <property type="match status" value="1"/>
</dbReference>
<feature type="compositionally biased region" description="Basic and acidic residues" evidence="4">
    <location>
        <begin position="259"/>
        <end position="276"/>
    </location>
</feature>
<dbReference type="GO" id="GO:0000981">
    <property type="term" value="F:DNA-binding transcription factor activity, RNA polymerase II-specific"/>
    <property type="evidence" value="ECO:0007669"/>
    <property type="project" value="TreeGrafter"/>
</dbReference>
<evidence type="ECO:0000313" key="8">
    <source>
        <dbReference type="Proteomes" id="UP000007799"/>
    </source>
</evidence>
<dbReference type="PANTHER" id="PTHR46380:SF2">
    <property type="entry name" value="CYCLIN-D-BINDING MYB-LIKE TRANSCRIPTION FACTOR 1"/>
    <property type="match status" value="1"/>
</dbReference>
<feature type="compositionally biased region" description="Basic residues" evidence="4">
    <location>
        <begin position="1942"/>
        <end position="1959"/>
    </location>
</feature>
<evidence type="ECO:0000256" key="3">
    <source>
        <dbReference type="ARBA" id="ARBA00023242"/>
    </source>
</evidence>
<dbReference type="RefSeq" id="XP_004996812.1">
    <property type="nucleotide sequence ID" value="XM_004996755.1"/>
</dbReference>
<dbReference type="Gene3D" id="1.10.10.60">
    <property type="entry name" value="Homeodomain-like"/>
    <property type="match status" value="2"/>
</dbReference>
<keyword evidence="2" id="KW-0238">DNA-binding</keyword>
<feature type="compositionally biased region" description="Basic residues" evidence="4">
    <location>
        <begin position="1805"/>
        <end position="1817"/>
    </location>
</feature>
<feature type="compositionally biased region" description="Low complexity" evidence="4">
    <location>
        <begin position="1705"/>
        <end position="1716"/>
    </location>
</feature>
<keyword evidence="3" id="KW-0539">Nucleus</keyword>